<keyword evidence="3" id="KW-1185">Reference proteome</keyword>
<dbReference type="AlphaFoldDB" id="A0A7W9LN45"/>
<proteinExistence type="predicted"/>
<evidence type="ECO:0000313" key="3">
    <source>
        <dbReference type="Proteomes" id="UP000542813"/>
    </source>
</evidence>
<sequence>MLPAHPFGPPLTATVSTDGTQVTMQWVAADDDWVSLGEHVGAFDVPDADALTGAELLARSPGVSDYLLQHLTVSQDGATCAGRVDAIDPLGEGARLVFDCAEPVSEVELTVAALTDINESYRTVVSNVGETGTLFTADTATQPWDFDAGGASTLPLLIAGAALLVVGAVAGVLWWRRSAARADATPARAAADPVTPKEPVTGQ</sequence>
<evidence type="ECO:0000313" key="2">
    <source>
        <dbReference type="EMBL" id="MBB5789926.1"/>
    </source>
</evidence>
<reference evidence="2 3" key="1">
    <citation type="submission" date="2020-08" db="EMBL/GenBank/DDBJ databases">
        <title>Sequencing the genomes of 1000 actinobacteria strains.</title>
        <authorList>
            <person name="Klenk H.-P."/>
        </authorList>
    </citation>
    <scope>NUCLEOTIDE SEQUENCE [LARGE SCALE GENOMIC DNA]</scope>
    <source>
        <strain evidence="2 3">DSM 102122</strain>
    </source>
</reference>
<gene>
    <name evidence="2" type="ORF">HD601_004501</name>
</gene>
<dbReference type="Proteomes" id="UP000542813">
    <property type="component" value="Unassembled WGS sequence"/>
</dbReference>
<keyword evidence="1" id="KW-0812">Transmembrane</keyword>
<organism evidence="2 3">
    <name type="scientific">Jiangella mangrovi</name>
    <dbReference type="NCBI Taxonomy" id="1524084"/>
    <lineage>
        <taxon>Bacteria</taxon>
        <taxon>Bacillati</taxon>
        <taxon>Actinomycetota</taxon>
        <taxon>Actinomycetes</taxon>
        <taxon>Jiangellales</taxon>
        <taxon>Jiangellaceae</taxon>
        <taxon>Jiangella</taxon>
    </lineage>
</organism>
<keyword evidence="1" id="KW-1133">Transmembrane helix</keyword>
<dbReference type="RefSeq" id="WP_184825618.1">
    <property type="nucleotide sequence ID" value="NZ_JACHMM010000001.1"/>
</dbReference>
<keyword evidence="1" id="KW-0472">Membrane</keyword>
<dbReference type="EMBL" id="JACHMM010000001">
    <property type="protein sequence ID" value="MBB5789926.1"/>
    <property type="molecule type" value="Genomic_DNA"/>
</dbReference>
<accession>A0A7W9LN45</accession>
<protein>
    <submittedName>
        <fullName evidence="2">Uncharacterized protein</fullName>
    </submittedName>
</protein>
<evidence type="ECO:0000256" key="1">
    <source>
        <dbReference type="SAM" id="Phobius"/>
    </source>
</evidence>
<feature type="transmembrane region" description="Helical" evidence="1">
    <location>
        <begin position="154"/>
        <end position="175"/>
    </location>
</feature>
<comment type="caution">
    <text evidence="2">The sequence shown here is derived from an EMBL/GenBank/DDBJ whole genome shotgun (WGS) entry which is preliminary data.</text>
</comment>
<name>A0A7W9LN45_9ACTN</name>